<dbReference type="PANTHER" id="PTHR10612">
    <property type="entry name" value="APOLIPOPROTEIN D"/>
    <property type="match status" value="1"/>
</dbReference>
<dbReference type="GO" id="GO:0006629">
    <property type="term" value="P:lipid metabolic process"/>
    <property type="evidence" value="ECO:0007669"/>
    <property type="project" value="TreeGrafter"/>
</dbReference>
<dbReference type="PANTHER" id="PTHR10612:SF34">
    <property type="entry name" value="APOLIPOPROTEIN D"/>
    <property type="match status" value="1"/>
</dbReference>
<comment type="similarity">
    <text evidence="2 10">Belongs to the calycin superfamily. Lipocalin family.</text>
</comment>
<evidence type="ECO:0000256" key="1">
    <source>
        <dbReference type="ARBA" id="ARBA00004613"/>
    </source>
</evidence>
<protein>
    <recommendedName>
        <fullName evidence="3">Apolipoprotein D</fullName>
    </recommendedName>
</protein>
<feature type="domain" description="Lipocalin/cytosolic fatty-acid binding" evidence="11">
    <location>
        <begin position="32"/>
        <end position="178"/>
    </location>
</feature>
<dbReference type="GO" id="GO:0031409">
    <property type="term" value="F:pigment binding"/>
    <property type="evidence" value="ECO:0007669"/>
    <property type="project" value="InterPro"/>
</dbReference>
<proteinExistence type="inferred from homology"/>
<evidence type="ECO:0000256" key="8">
    <source>
        <dbReference type="ARBA" id="ARBA00023157"/>
    </source>
</evidence>
<evidence type="ECO:0000256" key="2">
    <source>
        <dbReference type="ARBA" id="ARBA00006889"/>
    </source>
</evidence>
<accession>A0A814R1J8</accession>
<dbReference type="SUPFAM" id="SSF50814">
    <property type="entry name" value="Lipocalins"/>
    <property type="match status" value="1"/>
</dbReference>
<comment type="subcellular location">
    <subcellularLocation>
        <location evidence="1">Secreted</location>
    </subcellularLocation>
</comment>
<dbReference type="GO" id="GO:0005737">
    <property type="term" value="C:cytoplasm"/>
    <property type="evidence" value="ECO:0007669"/>
    <property type="project" value="TreeGrafter"/>
</dbReference>
<dbReference type="PROSITE" id="PS00213">
    <property type="entry name" value="LIPOCALIN"/>
    <property type="match status" value="1"/>
</dbReference>
<dbReference type="GO" id="GO:0005576">
    <property type="term" value="C:extracellular region"/>
    <property type="evidence" value="ECO:0007669"/>
    <property type="project" value="UniProtKB-SubCell"/>
</dbReference>
<sequence length="180" mass="20193">MFSCIVVTIILAVFSRSCSADCPKITTQKDFNATKYLGVWYEIERNNIIFEVASKCENATYTANDNGTVGVWNQAVTEYSGYYSIHGVARVKDPTEPGALEVIFSNPPRKGDYNVITTDYSEYALVYACEPIPIIGVRMEFIWILSRKKALSPSRINELKQILKVMGANVENVKPTKQDC</sequence>
<dbReference type="InterPro" id="IPR000566">
    <property type="entry name" value="Lipocln_cytosolic_FA-bd_dom"/>
</dbReference>
<evidence type="ECO:0000256" key="9">
    <source>
        <dbReference type="ARBA" id="ARBA00023180"/>
    </source>
</evidence>
<feature type="chain" id="PRO_5033202479" description="Apolipoprotein D" evidence="10">
    <location>
        <begin position="21"/>
        <end position="180"/>
    </location>
</feature>
<dbReference type="AlphaFoldDB" id="A0A814R1J8"/>
<dbReference type="InterPro" id="IPR003057">
    <property type="entry name" value="Invtbrt_color"/>
</dbReference>
<keyword evidence="6 10" id="KW-0732">Signal</keyword>
<dbReference type="GO" id="GO:0000302">
    <property type="term" value="P:response to reactive oxygen species"/>
    <property type="evidence" value="ECO:0007669"/>
    <property type="project" value="TreeGrafter"/>
</dbReference>
<keyword evidence="8" id="KW-1015">Disulfide bond</keyword>
<evidence type="ECO:0000256" key="5">
    <source>
        <dbReference type="ARBA" id="ARBA00022525"/>
    </source>
</evidence>
<feature type="signal peptide" evidence="10">
    <location>
        <begin position="1"/>
        <end position="20"/>
    </location>
</feature>
<evidence type="ECO:0000256" key="10">
    <source>
        <dbReference type="PIRNR" id="PIRNR036893"/>
    </source>
</evidence>
<organism evidence="12 13">
    <name type="scientific">Adineta ricciae</name>
    <name type="common">Rotifer</name>
    <dbReference type="NCBI Taxonomy" id="249248"/>
    <lineage>
        <taxon>Eukaryota</taxon>
        <taxon>Metazoa</taxon>
        <taxon>Spiralia</taxon>
        <taxon>Gnathifera</taxon>
        <taxon>Rotifera</taxon>
        <taxon>Eurotatoria</taxon>
        <taxon>Bdelloidea</taxon>
        <taxon>Adinetida</taxon>
        <taxon>Adinetidae</taxon>
        <taxon>Adineta</taxon>
    </lineage>
</organism>
<dbReference type="Proteomes" id="UP000663828">
    <property type="component" value="Unassembled WGS sequence"/>
</dbReference>
<keyword evidence="4" id="KW-0813">Transport</keyword>
<dbReference type="InterPro" id="IPR012674">
    <property type="entry name" value="Calycin"/>
</dbReference>
<reference evidence="12" key="1">
    <citation type="submission" date="2021-02" db="EMBL/GenBank/DDBJ databases">
        <authorList>
            <person name="Nowell W R."/>
        </authorList>
    </citation>
    <scope>NUCLEOTIDE SEQUENCE</scope>
</reference>
<keyword evidence="7" id="KW-0446">Lipid-binding</keyword>
<gene>
    <name evidence="12" type="ORF">XAT740_LOCUS19698</name>
</gene>
<evidence type="ECO:0000313" key="12">
    <source>
        <dbReference type="EMBL" id="CAF1127064.1"/>
    </source>
</evidence>
<evidence type="ECO:0000259" key="11">
    <source>
        <dbReference type="Pfam" id="PF08212"/>
    </source>
</evidence>
<evidence type="ECO:0000313" key="13">
    <source>
        <dbReference type="Proteomes" id="UP000663828"/>
    </source>
</evidence>
<dbReference type="GO" id="GO:0008289">
    <property type="term" value="F:lipid binding"/>
    <property type="evidence" value="ECO:0007669"/>
    <property type="project" value="UniProtKB-KW"/>
</dbReference>
<dbReference type="Gene3D" id="2.40.128.20">
    <property type="match status" value="1"/>
</dbReference>
<keyword evidence="9" id="KW-0325">Glycoprotein</keyword>
<dbReference type="InterPro" id="IPR022271">
    <property type="entry name" value="Lipocalin_ApoD"/>
</dbReference>
<dbReference type="PRINTS" id="PR01273">
    <property type="entry name" value="INVTBRTCOLOR"/>
</dbReference>
<dbReference type="FunFam" id="2.40.128.20:FF:000003">
    <property type="entry name" value="Apolipoprotein D"/>
    <property type="match status" value="1"/>
</dbReference>
<keyword evidence="5" id="KW-0964">Secreted</keyword>
<evidence type="ECO:0000256" key="7">
    <source>
        <dbReference type="ARBA" id="ARBA00023121"/>
    </source>
</evidence>
<evidence type="ECO:0000256" key="6">
    <source>
        <dbReference type="ARBA" id="ARBA00022729"/>
    </source>
</evidence>
<name>A0A814R1J8_ADIRI</name>
<dbReference type="EMBL" id="CAJNOR010001352">
    <property type="protein sequence ID" value="CAF1127064.1"/>
    <property type="molecule type" value="Genomic_DNA"/>
</dbReference>
<evidence type="ECO:0000256" key="4">
    <source>
        <dbReference type="ARBA" id="ARBA00022448"/>
    </source>
</evidence>
<dbReference type="Pfam" id="PF08212">
    <property type="entry name" value="Lipocalin_2"/>
    <property type="match status" value="1"/>
</dbReference>
<keyword evidence="13" id="KW-1185">Reference proteome</keyword>
<dbReference type="PIRSF" id="PIRSF036893">
    <property type="entry name" value="Lipocalin_ApoD"/>
    <property type="match status" value="1"/>
</dbReference>
<evidence type="ECO:0000256" key="3">
    <source>
        <dbReference type="ARBA" id="ARBA00019890"/>
    </source>
</evidence>
<dbReference type="InterPro" id="IPR022272">
    <property type="entry name" value="Lipocalin_CS"/>
</dbReference>
<comment type="caution">
    <text evidence="12">The sequence shown here is derived from an EMBL/GenBank/DDBJ whole genome shotgun (WGS) entry which is preliminary data.</text>
</comment>